<keyword evidence="1" id="KW-0472">Membrane</keyword>
<reference evidence="2 3" key="1">
    <citation type="journal article" date="2018" name="Nat. Ecol. Evol.">
        <title>Pezizomycetes genomes reveal the molecular basis of ectomycorrhizal truffle lifestyle.</title>
        <authorList>
            <person name="Murat C."/>
            <person name="Payen T."/>
            <person name="Noel B."/>
            <person name="Kuo A."/>
            <person name="Morin E."/>
            <person name="Chen J."/>
            <person name="Kohler A."/>
            <person name="Krizsan K."/>
            <person name="Balestrini R."/>
            <person name="Da Silva C."/>
            <person name="Montanini B."/>
            <person name="Hainaut M."/>
            <person name="Levati E."/>
            <person name="Barry K.W."/>
            <person name="Belfiori B."/>
            <person name="Cichocki N."/>
            <person name="Clum A."/>
            <person name="Dockter R.B."/>
            <person name="Fauchery L."/>
            <person name="Guy J."/>
            <person name="Iotti M."/>
            <person name="Le Tacon F."/>
            <person name="Lindquist E.A."/>
            <person name="Lipzen A."/>
            <person name="Malagnac F."/>
            <person name="Mello A."/>
            <person name="Molinier V."/>
            <person name="Miyauchi S."/>
            <person name="Poulain J."/>
            <person name="Riccioni C."/>
            <person name="Rubini A."/>
            <person name="Sitrit Y."/>
            <person name="Splivallo R."/>
            <person name="Traeger S."/>
            <person name="Wang M."/>
            <person name="Zifcakova L."/>
            <person name="Wipf D."/>
            <person name="Zambonelli A."/>
            <person name="Paolocci F."/>
            <person name="Nowrousian M."/>
            <person name="Ottonello S."/>
            <person name="Baldrian P."/>
            <person name="Spatafora J.W."/>
            <person name="Henrissat B."/>
            <person name="Nagy L.G."/>
            <person name="Aury J.M."/>
            <person name="Wincker P."/>
            <person name="Grigoriev I.V."/>
            <person name="Bonfante P."/>
            <person name="Martin F.M."/>
        </authorList>
    </citation>
    <scope>NUCLEOTIDE SEQUENCE [LARGE SCALE GENOMIC DNA]</scope>
    <source>
        <strain evidence="2 3">RN42</strain>
    </source>
</reference>
<keyword evidence="1" id="KW-1133">Transmembrane helix</keyword>
<dbReference type="EMBL" id="ML119748">
    <property type="protein sequence ID" value="RPA76260.1"/>
    <property type="molecule type" value="Genomic_DNA"/>
</dbReference>
<name>A0A3N4HWM5_ASCIM</name>
<keyword evidence="1" id="KW-0812">Transmembrane</keyword>
<protein>
    <submittedName>
        <fullName evidence="2">Uncharacterized protein</fullName>
    </submittedName>
</protein>
<sequence>MKGRCRCRPSPLLLVFLYLLHMIIAAYCIFLHICSFNESLFKLCLCLSAFHSRSCQKSYYLKFNASDGIRITSTRERKAFTALLQVVGM</sequence>
<organism evidence="2 3">
    <name type="scientific">Ascobolus immersus RN42</name>
    <dbReference type="NCBI Taxonomy" id="1160509"/>
    <lineage>
        <taxon>Eukaryota</taxon>
        <taxon>Fungi</taxon>
        <taxon>Dikarya</taxon>
        <taxon>Ascomycota</taxon>
        <taxon>Pezizomycotina</taxon>
        <taxon>Pezizomycetes</taxon>
        <taxon>Pezizales</taxon>
        <taxon>Ascobolaceae</taxon>
        <taxon>Ascobolus</taxon>
    </lineage>
</organism>
<accession>A0A3N4HWM5</accession>
<keyword evidence="3" id="KW-1185">Reference proteome</keyword>
<evidence type="ECO:0000256" key="1">
    <source>
        <dbReference type="SAM" id="Phobius"/>
    </source>
</evidence>
<dbReference type="AlphaFoldDB" id="A0A3N4HWM5"/>
<evidence type="ECO:0000313" key="2">
    <source>
        <dbReference type="EMBL" id="RPA76260.1"/>
    </source>
</evidence>
<feature type="transmembrane region" description="Helical" evidence="1">
    <location>
        <begin position="12"/>
        <end position="33"/>
    </location>
</feature>
<gene>
    <name evidence="2" type="ORF">BJ508DRAFT_10495</name>
</gene>
<evidence type="ECO:0000313" key="3">
    <source>
        <dbReference type="Proteomes" id="UP000275078"/>
    </source>
</evidence>
<proteinExistence type="predicted"/>
<dbReference type="Proteomes" id="UP000275078">
    <property type="component" value="Unassembled WGS sequence"/>
</dbReference>